<reference evidence="2 3" key="1">
    <citation type="journal article" date="2021" name="BMC Genomics">
        <title>Datura genome reveals duplications of psychoactive alkaloid biosynthetic genes and high mutation rate following tissue culture.</title>
        <authorList>
            <person name="Rajewski A."/>
            <person name="Carter-House D."/>
            <person name="Stajich J."/>
            <person name="Litt A."/>
        </authorList>
    </citation>
    <scope>NUCLEOTIDE SEQUENCE [LARGE SCALE GENOMIC DNA]</scope>
    <source>
        <strain evidence="2">AR-01</strain>
    </source>
</reference>
<evidence type="ECO:0000313" key="2">
    <source>
        <dbReference type="EMBL" id="MCD9646039.1"/>
    </source>
</evidence>
<evidence type="ECO:0000313" key="3">
    <source>
        <dbReference type="Proteomes" id="UP000823775"/>
    </source>
</evidence>
<feature type="non-terminal residue" evidence="2">
    <location>
        <position position="66"/>
    </location>
</feature>
<keyword evidence="1" id="KW-0472">Membrane</keyword>
<proteinExistence type="predicted"/>
<name>A0ABS8VH47_DATST</name>
<sequence>DAFEALKQAYSTIFRLIVVVASNKANVEWLLVCRNAFRATMVSVILFAIEVLAIVATYDAMVDSLK</sequence>
<comment type="caution">
    <text evidence="2">The sequence shown here is derived from an EMBL/GenBank/DDBJ whole genome shotgun (WGS) entry which is preliminary data.</text>
</comment>
<evidence type="ECO:0000256" key="1">
    <source>
        <dbReference type="SAM" id="Phobius"/>
    </source>
</evidence>
<feature type="transmembrane region" description="Helical" evidence="1">
    <location>
        <begin position="36"/>
        <end position="58"/>
    </location>
</feature>
<keyword evidence="1" id="KW-0812">Transmembrane</keyword>
<keyword evidence="3" id="KW-1185">Reference proteome</keyword>
<gene>
    <name evidence="2" type="ORF">HAX54_035563</name>
</gene>
<accession>A0ABS8VH47</accession>
<keyword evidence="1" id="KW-1133">Transmembrane helix</keyword>
<organism evidence="2 3">
    <name type="scientific">Datura stramonium</name>
    <name type="common">Jimsonweed</name>
    <name type="synonym">Common thornapple</name>
    <dbReference type="NCBI Taxonomy" id="4076"/>
    <lineage>
        <taxon>Eukaryota</taxon>
        <taxon>Viridiplantae</taxon>
        <taxon>Streptophyta</taxon>
        <taxon>Embryophyta</taxon>
        <taxon>Tracheophyta</taxon>
        <taxon>Spermatophyta</taxon>
        <taxon>Magnoliopsida</taxon>
        <taxon>eudicotyledons</taxon>
        <taxon>Gunneridae</taxon>
        <taxon>Pentapetalae</taxon>
        <taxon>asterids</taxon>
        <taxon>lamiids</taxon>
        <taxon>Solanales</taxon>
        <taxon>Solanaceae</taxon>
        <taxon>Solanoideae</taxon>
        <taxon>Datureae</taxon>
        <taxon>Datura</taxon>
    </lineage>
</organism>
<feature type="non-terminal residue" evidence="2">
    <location>
        <position position="1"/>
    </location>
</feature>
<dbReference type="EMBL" id="JACEIK010004650">
    <property type="protein sequence ID" value="MCD9646039.1"/>
    <property type="molecule type" value="Genomic_DNA"/>
</dbReference>
<dbReference type="Proteomes" id="UP000823775">
    <property type="component" value="Unassembled WGS sequence"/>
</dbReference>
<protein>
    <submittedName>
        <fullName evidence="2">Uncharacterized protein</fullName>
    </submittedName>
</protein>